<protein>
    <recommendedName>
        <fullName evidence="3">SynChlorMet cassette protein ScmC</fullName>
    </recommendedName>
</protein>
<sequence>MEPKDLLPYHLTFEIGGISLSIDSDLPLKKETFASKFQLFRCTNEGDVSVTIHHHCGLPKIRDWGEEIYQRAPWIIYETPSGYIYKMFVEGNSQFHLVAIFNKDHSEGHIYKGKNYVQAFKEGNLTSLLCLPTDQILFARLLADRGGIILHGSGLIFKEKGYLFVGHSDAGKTTLVKIFHHHARILNDDRMIVRKEDGRFYLYGTPWHGELSLVAPDRISLKAIFFLNQAEENKVEKTEGLDAFKRLYGCTIKPLVTEKWAKNTLDVCQALSREVPCYHLYFDKTEGVISTIEKGVRS</sequence>
<accession>A0A523RS19</accession>
<dbReference type="EMBL" id="SOKJ01000351">
    <property type="protein sequence ID" value="TET08557.1"/>
    <property type="molecule type" value="Genomic_DNA"/>
</dbReference>
<reference evidence="1 2" key="1">
    <citation type="submission" date="2019-03" db="EMBL/GenBank/DDBJ databases">
        <title>Metabolic potential of uncultured bacteria and archaea associated with petroleum seepage in deep-sea sediments.</title>
        <authorList>
            <person name="Dong X."/>
            <person name="Hubert C."/>
        </authorList>
    </citation>
    <scope>NUCLEOTIDE SEQUENCE [LARGE SCALE GENOMIC DNA]</scope>
    <source>
        <strain evidence="1">E44_bin7</strain>
    </source>
</reference>
<dbReference type="Gene3D" id="3.40.50.300">
    <property type="entry name" value="P-loop containing nucleotide triphosphate hydrolases"/>
    <property type="match status" value="1"/>
</dbReference>
<comment type="caution">
    <text evidence="1">The sequence shown here is derived from an EMBL/GenBank/DDBJ whole genome shotgun (WGS) entry which is preliminary data.</text>
</comment>
<dbReference type="SUPFAM" id="SSF53795">
    <property type="entry name" value="PEP carboxykinase-like"/>
    <property type="match status" value="1"/>
</dbReference>
<dbReference type="Proteomes" id="UP000316360">
    <property type="component" value="Unassembled WGS sequence"/>
</dbReference>
<evidence type="ECO:0008006" key="3">
    <source>
        <dbReference type="Google" id="ProtNLM"/>
    </source>
</evidence>
<dbReference type="AlphaFoldDB" id="A0A523RS19"/>
<gene>
    <name evidence="1" type="ORF">E3J84_06120</name>
</gene>
<name>A0A523RS19_UNCAE</name>
<dbReference type="InterPro" id="IPR027417">
    <property type="entry name" value="P-loop_NTPase"/>
</dbReference>
<evidence type="ECO:0000313" key="2">
    <source>
        <dbReference type="Proteomes" id="UP000316360"/>
    </source>
</evidence>
<proteinExistence type="predicted"/>
<organism evidence="1 2">
    <name type="scientific">Aerophobetes bacterium</name>
    <dbReference type="NCBI Taxonomy" id="2030807"/>
    <lineage>
        <taxon>Bacteria</taxon>
        <taxon>Candidatus Aerophobota</taxon>
    </lineage>
</organism>
<evidence type="ECO:0000313" key="1">
    <source>
        <dbReference type="EMBL" id="TET08557.1"/>
    </source>
</evidence>